<evidence type="ECO:0000313" key="3">
    <source>
        <dbReference type="Proteomes" id="UP000264589"/>
    </source>
</evidence>
<gene>
    <name evidence="2" type="ORF">DX908_03120</name>
</gene>
<feature type="chain" id="PRO_5016637286" description="YbjN domain-containing protein" evidence="1">
    <location>
        <begin position="24"/>
        <end position="206"/>
    </location>
</feature>
<dbReference type="RefSeq" id="WP_116390993.1">
    <property type="nucleotide sequence ID" value="NZ_CAXQPM010000026.1"/>
</dbReference>
<accession>A0A371RFY1</accession>
<dbReference type="InterPro" id="IPR019660">
    <property type="entry name" value="Put_sensory_transdc_reg_YbjN"/>
</dbReference>
<sequence length="206" mass="22343">MPRSLTALFAGVMVLMLSGPAAAQLVSEPRKLIGINFNDLEALAVESGWGTERITQDGDSVLVVNIKGRRVVMWPRACDSEGRCGGLYLFSLIPSQASSALTNGFNVQYNPARATLRDGQVVLDRYIIGDFGVTRGGLSIELQVQAQLIDDWWDYAKAHKIRGTAVSFNPLLEELPPVTAVTSHFEDLKFAAPLLDQIASGNGPRD</sequence>
<feature type="signal peptide" evidence="1">
    <location>
        <begin position="1"/>
        <end position="23"/>
    </location>
</feature>
<reference evidence="2 3" key="1">
    <citation type="submission" date="2018-08" db="EMBL/GenBank/DDBJ databases">
        <title>Parvularcula sp. SM1705, isolated from surface water of the South Sea China.</title>
        <authorList>
            <person name="Sun L."/>
        </authorList>
    </citation>
    <scope>NUCLEOTIDE SEQUENCE [LARGE SCALE GENOMIC DNA]</scope>
    <source>
        <strain evidence="2 3">SM1705</strain>
    </source>
</reference>
<dbReference type="Pfam" id="PF10722">
    <property type="entry name" value="YbjN"/>
    <property type="match status" value="1"/>
</dbReference>
<dbReference type="OrthoDB" id="8478540at2"/>
<organism evidence="2 3">
    <name type="scientific">Parvularcula marina</name>
    <dbReference type="NCBI Taxonomy" id="2292771"/>
    <lineage>
        <taxon>Bacteria</taxon>
        <taxon>Pseudomonadati</taxon>
        <taxon>Pseudomonadota</taxon>
        <taxon>Alphaproteobacteria</taxon>
        <taxon>Parvularculales</taxon>
        <taxon>Parvularculaceae</taxon>
        <taxon>Parvularcula</taxon>
    </lineage>
</organism>
<dbReference type="Proteomes" id="UP000264589">
    <property type="component" value="Unassembled WGS sequence"/>
</dbReference>
<keyword evidence="1" id="KW-0732">Signal</keyword>
<proteinExistence type="predicted"/>
<keyword evidence="3" id="KW-1185">Reference proteome</keyword>
<evidence type="ECO:0008006" key="4">
    <source>
        <dbReference type="Google" id="ProtNLM"/>
    </source>
</evidence>
<dbReference type="EMBL" id="QUQO01000001">
    <property type="protein sequence ID" value="RFB04361.1"/>
    <property type="molecule type" value="Genomic_DNA"/>
</dbReference>
<dbReference type="InParanoid" id="A0A371RFY1"/>
<dbReference type="AlphaFoldDB" id="A0A371RFY1"/>
<evidence type="ECO:0000256" key="1">
    <source>
        <dbReference type="SAM" id="SignalP"/>
    </source>
</evidence>
<evidence type="ECO:0000313" key="2">
    <source>
        <dbReference type="EMBL" id="RFB04361.1"/>
    </source>
</evidence>
<comment type="caution">
    <text evidence="2">The sequence shown here is derived from an EMBL/GenBank/DDBJ whole genome shotgun (WGS) entry which is preliminary data.</text>
</comment>
<protein>
    <recommendedName>
        <fullName evidence="4">YbjN domain-containing protein</fullName>
    </recommendedName>
</protein>
<name>A0A371RFY1_9PROT</name>